<keyword evidence="1" id="KW-0812">Transmembrane</keyword>
<evidence type="ECO:0000313" key="2">
    <source>
        <dbReference type="EMBL" id="AKK04688.1"/>
    </source>
</evidence>
<dbReference type="PATRIC" id="fig|571915.4.peg.359"/>
<dbReference type="EMBL" id="CP011542">
    <property type="protein sequence ID" value="AKK04688.1"/>
    <property type="molecule type" value="Genomic_DNA"/>
</dbReference>
<feature type="transmembrane region" description="Helical" evidence="1">
    <location>
        <begin position="112"/>
        <end position="133"/>
    </location>
</feature>
<keyword evidence="1" id="KW-0472">Membrane</keyword>
<dbReference type="OrthoDB" id="4427569at2"/>
<dbReference type="STRING" id="571915.CMUST_01695"/>
<keyword evidence="1" id="KW-1133">Transmembrane helix</keyword>
<evidence type="ECO:0000256" key="1">
    <source>
        <dbReference type="SAM" id="Phobius"/>
    </source>
</evidence>
<dbReference type="RefSeq" id="WP_047261061.1">
    <property type="nucleotide sequence ID" value="NZ_CP011542.1"/>
</dbReference>
<reference evidence="2 3" key="1">
    <citation type="journal article" date="2015" name="Genome Announc.">
        <title>Complete Genome Sequence of the Type Strain Corynebacterium mustelae DSM 45274, Isolated from Various Tissues of a Male Ferret with Lethal Sepsis.</title>
        <authorList>
            <person name="Ruckert C."/>
            <person name="Eimer J."/>
            <person name="Winkler A."/>
            <person name="Tauch A."/>
        </authorList>
    </citation>
    <scope>NUCLEOTIDE SEQUENCE [LARGE SCALE GENOMIC DNA]</scope>
    <source>
        <strain evidence="2 3">DSM 45274</strain>
    </source>
</reference>
<feature type="transmembrane region" description="Helical" evidence="1">
    <location>
        <begin position="145"/>
        <end position="166"/>
    </location>
</feature>
<organism evidence="2 3">
    <name type="scientific">Corynebacterium mustelae</name>
    <dbReference type="NCBI Taxonomy" id="571915"/>
    <lineage>
        <taxon>Bacteria</taxon>
        <taxon>Bacillati</taxon>
        <taxon>Actinomycetota</taxon>
        <taxon>Actinomycetes</taxon>
        <taxon>Mycobacteriales</taxon>
        <taxon>Corynebacteriaceae</taxon>
        <taxon>Corynebacterium</taxon>
    </lineage>
</organism>
<name>A0A0G3GYT1_9CORY</name>
<dbReference type="KEGG" id="cmv:CMUST_01695"/>
<protein>
    <submittedName>
        <fullName evidence="2">Uncharacterized protein</fullName>
    </submittedName>
</protein>
<gene>
    <name evidence="2" type="ORF">CMUST_01695</name>
</gene>
<keyword evidence="3" id="KW-1185">Reference proteome</keyword>
<sequence length="193" mass="20836">MTPPTTQPANEQPETRPAAVSLVVKLWMLVIACEGLHQIANIVLGLYSRDERAALYVENLKSAGDQPIPNKDLIDTVLTASIFGVGLLALLILVGVGFLVRSFSKPGENAKLSRRVLGYFGLYFSIRLILVFFTEPVSSVPVQLFAFDGSIQILSGVAAAVALIFAGREESLTWVGETPLGAASSKTPPRRRR</sequence>
<dbReference type="AlphaFoldDB" id="A0A0G3GYT1"/>
<reference evidence="3" key="2">
    <citation type="submission" date="2015-05" db="EMBL/GenBank/DDBJ databases">
        <title>Complete genome sequence of Corynebacterium mustelae DSM 45274, isolated from various tissues of a male ferret with lethal sepsis.</title>
        <authorList>
            <person name="Ruckert C."/>
            <person name="Albersmeier A."/>
            <person name="Winkler A."/>
            <person name="Tauch A."/>
        </authorList>
    </citation>
    <scope>NUCLEOTIDE SEQUENCE [LARGE SCALE GENOMIC DNA]</scope>
    <source>
        <strain evidence="3">DSM 45274</strain>
    </source>
</reference>
<proteinExistence type="predicted"/>
<evidence type="ECO:0000313" key="3">
    <source>
        <dbReference type="Proteomes" id="UP000035199"/>
    </source>
</evidence>
<dbReference type="Proteomes" id="UP000035199">
    <property type="component" value="Chromosome"/>
</dbReference>
<feature type="transmembrane region" description="Helical" evidence="1">
    <location>
        <begin position="77"/>
        <end position="100"/>
    </location>
</feature>
<accession>A0A0G3GYT1</accession>